<comment type="similarity">
    <text evidence="1">Belongs to the peptidase C40 family.</text>
</comment>
<gene>
    <name evidence="6" type="ORF">RT717_16050</name>
</gene>
<dbReference type="InterPro" id="IPR000064">
    <property type="entry name" value="NLP_P60_dom"/>
</dbReference>
<evidence type="ECO:0000256" key="1">
    <source>
        <dbReference type="ARBA" id="ARBA00007074"/>
    </source>
</evidence>
<keyword evidence="2" id="KW-0645">Protease</keyword>
<dbReference type="Gene3D" id="2.30.30.40">
    <property type="entry name" value="SH3 Domains"/>
    <property type="match status" value="1"/>
</dbReference>
<accession>A0ABZ0IJU5</accession>
<evidence type="ECO:0000256" key="4">
    <source>
        <dbReference type="ARBA" id="ARBA00022807"/>
    </source>
</evidence>
<name>A0ABZ0IJU5_9BACT</name>
<dbReference type="Pfam" id="PF18348">
    <property type="entry name" value="SH3_16"/>
    <property type="match status" value="1"/>
</dbReference>
<keyword evidence="4" id="KW-0788">Thiol protease</keyword>
<evidence type="ECO:0000313" key="6">
    <source>
        <dbReference type="EMBL" id="WOK04595.1"/>
    </source>
</evidence>
<evidence type="ECO:0000259" key="5">
    <source>
        <dbReference type="PROSITE" id="PS51935"/>
    </source>
</evidence>
<dbReference type="InterPro" id="IPR038765">
    <property type="entry name" value="Papain-like_cys_pep_sf"/>
</dbReference>
<sequence length="258" mass="29461">MTETEKGICRLCLVPVMCEPSFHSLQLSELLFGEHYEVLEASEDKKWIKVKIHFDGVVGWILKVHFYGITQEYFEQINHSDYKVCTDLTANIFFKKHYLNILIGSVLPISTNELFKIEEQLAFNGNSKSLGQRRDYGFLREILQKYMYSPYRAGARSPYGIDDIGLVQQVYRMVGYPVPRSLKQLAATGDQVDSWSESKPGDLLVWNVKDEIKAGINIGEEQAVIVTDSVKIVNIDDKGLTSEMRDGQLVAVRRILKM</sequence>
<dbReference type="Pfam" id="PF00877">
    <property type="entry name" value="NLPC_P60"/>
    <property type="match status" value="1"/>
</dbReference>
<dbReference type="Proteomes" id="UP001302349">
    <property type="component" value="Chromosome"/>
</dbReference>
<dbReference type="Gene3D" id="3.90.1720.10">
    <property type="entry name" value="endopeptidase domain like (from Nostoc punctiforme)"/>
    <property type="match status" value="1"/>
</dbReference>
<proteinExistence type="inferred from homology"/>
<reference evidence="6 7" key="1">
    <citation type="journal article" date="2023" name="Microbiol. Resour. Announc.">
        <title>Complete Genome Sequence of Imperialibacter roseus strain P4T.</title>
        <authorList>
            <person name="Tizabi D.R."/>
            <person name="Bachvaroff T."/>
            <person name="Hill R.T."/>
        </authorList>
    </citation>
    <scope>NUCLEOTIDE SEQUENCE [LARGE SCALE GENOMIC DNA]</scope>
    <source>
        <strain evidence="6 7">P4T</strain>
    </source>
</reference>
<evidence type="ECO:0000256" key="3">
    <source>
        <dbReference type="ARBA" id="ARBA00022801"/>
    </source>
</evidence>
<keyword evidence="7" id="KW-1185">Reference proteome</keyword>
<dbReference type="SUPFAM" id="SSF54001">
    <property type="entry name" value="Cysteine proteinases"/>
    <property type="match status" value="1"/>
</dbReference>
<keyword evidence="3" id="KW-0378">Hydrolase</keyword>
<organism evidence="6 7">
    <name type="scientific">Imperialibacter roseus</name>
    <dbReference type="NCBI Taxonomy" id="1324217"/>
    <lineage>
        <taxon>Bacteria</taxon>
        <taxon>Pseudomonadati</taxon>
        <taxon>Bacteroidota</taxon>
        <taxon>Cytophagia</taxon>
        <taxon>Cytophagales</taxon>
        <taxon>Flammeovirgaceae</taxon>
        <taxon>Imperialibacter</taxon>
    </lineage>
</organism>
<feature type="domain" description="NlpC/P60" evidence="5">
    <location>
        <begin position="133"/>
        <end position="256"/>
    </location>
</feature>
<evidence type="ECO:0000256" key="2">
    <source>
        <dbReference type="ARBA" id="ARBA00022670"/>
    </source>
</evidence>
<evidence type="ECO:0000313" key="7">
    <source>
        <dbReference type="Proteomes" id="UP001302349"/>
    </source>
</evidence>
<dbReference type="PROSITE" id="PS51935">
    <property type="entry name" value="NLPC_P60"/>
    <property type="match status" value="1"/>
</dbReference>
<dbReference type="RefSeq" id="WP_317487400.1">
    <property type="nucleotide sequence ID" value="NZ_CP136051.1"/>
</dbReference>
<protein>
    <submittedName>
        <fullName evidence="6">NlpC/P60 family protein</fullName>
    </submittedName>
</protein>
<dbReference type="InterPro" id="IPR041382">
    <property type="entry name" value="SH3_16"/>
</dbReference>
<dbReference type="EMBL" id="CP136051">
    <property type="protein sequence ID" value="WOK04595.1"/>
    <property type="molecule type" value="Genomic_DNA"/>
</dbReference>